<name>A0A8J6NTZ3_9BACT</name>
<dbReference type="Proteomes" id="UP000605201">
    <property type="component" value="Unassembled WGS sequence"/>
</dbReference>
<gene>
    <name evidence="2" type="ORF">H8D96_14695</name>
</gene>
<evidence type="ECO:0000313" key="2">
    <source>
        <dbReference type="EMBL" id="MBC8433154.1"/>
    </source>
</evidence>
<comment type="caution">
    <text evidence="2">The sequence shown here is derived from an EMBL/GenBank/DDBJ whole genome shotgun (WGS) entry which is preliminary data.</text>
</comment>
<dbReference type="Pfam" id="PF00535">
    <property type="entry name" value="Glycos_transf_2"/>
    <property type="match status" value="1"/>
</dbReference>
<dbReference type="EMBL" id="JACNIG010000274">
    <property type="protein sequence ID" value="MBC8433154.1"/>
    <property type="molecule type" value="Genomic_DNA"/>
</dbReference>
<dbReference type="PANTHER" id="PTHR43685:SF2">
    <property type="entry name" value="GLYCOSYLTRANSFERASE 2-LIKE DOMAIN-CONTAINING PROTEIN"/>
    <property type="match status" value="1"/>
</dbReference>
<dbReference type="PANTHER" id="PTHR43685">
    <property type="entry name" value="GLYCOSYLTRANSFERASE"/>
    <property type="match status" value="1"/>
</dbReference>
<reference evidence="2 3" key="1">
    <citation type="submission" date="2020-08" db="EMBL/GenBank/DDBJ databases">
        <title>Bridging the membrane lipid divide: bacteria of the FCB group superphylum have the potential to synthesize archaeal ether lipids.</title>
        <authorList>
            <person name="Villanueva L."/>
            <person name="Von Meijenfeldt F.A.B."/>
            <person name="Westbye A.B."/>
            <person name="Yadav S."/>
            <person name="Hopmans E.C."/>
            <person name="Dutilh B.E."/>
            <person name="Sinninghe Damste J.S."/>
        </authorList>
    </citation>
    <scope>NUCLEOTIDE SEQUENCE [LARGE SCALE GENOMIC DNA]</scope>
    <source>
        <strain evidence="2">NIOZ-UU17</strain>
    </source>
</reference>
<dbReference type="InterPro" id="IPR001173">
    <property type="entry name" value="Glyco_trans_2-like"/>
</dbReference>
<dbReference type="AlphaFoldDB" id="A0A8J6NTZ3"/>
<dbReference type="InterPro" id="IPR029044">
    <property type="entry name" value="Nucleotide-diphossugar_trans"/>
</dbReference>
<dbReference type="InterPro" id="IPR050834">
    <property type="entry name" value="Glycosyltransf_2"/>
</dbReference>
<accession>A0A8J6NTZ3</accession>
<protein>
    <submittedName>
        <fullName evidence="2">Glycosyltransferase</fullName>
    </submittedName>
</protein>
<evidence type="ECO:0000259" key="1">
    <source>
        <dbReference type="Pfam" id="PF00535"/>
    </source>
</evidence>
<proteinExistence type="predicted"/>
<organism evidence="2 3">
    <name type="scientific">Candidatus Desulfatibia vada</name>
    <dbReference type="NCBI Taxonomy" id="2841696"/>
    <lineage>
        <taxon>Bacteria</taxon>
        <taxon>Pseudomonadati</taxon>
        <taxon>Thermodesulfobacteriota</taxon>
        <taxon>Desulfobacteria</taxon>
        <taxon>Desulfobacterales</taxon>
        <taxon>Desulfobacterales incertae sedis</taxon>
        <taxon>Candidatus Desulfatibia</taxon>
    </lineage>
</organism>
<evidence type="ECO:0000313" key="3">
    <source>
        <dbReference type="Proteomes" id="UP000605201"/>
    </source>
</evidence>
<sequence>MISPEFEPQLVSVIIPTYNRANYIKRTIESVIEQHYRPIELIVVDDGSTDFTKDVVSDLNERCRDDAEISLHYLFQKRSGAAAARNKAFCISRGEFIQVIDSDDLLSANKLKNQVTALRNNLDFCVAYGNWKIHCDRYGLLKYGPLRQTKPAESEDSMLRGYLSSEWFCPVHSYLFRREVIANTGFFDERLLRRQDTDYLIRVLLNRHRFLYVKGATAYYTRHGGEHIGNPKNYDKHFLSSLWVIENAYSILNQNQSVDQYSEEIKIYLIRLAKEAFYMGYHRGVEMAEEKIKAWFSNNLGENDLHFNHAPMSFKRNVVKLGKHILGDCALDWINKAAGKGPGG</sequence>
<feature type="domain" description="Glycosyltransferase 2-like" evidence="1">
    <location>
        <begin position="12"/>
        <end position="181"/>
    </location>
</feature>
<dbReference type="Gene3D" id="3.90.550.10">
    <property type="entry name" value="Spore Coat Polysaccharide Biosynthesis Protein SpsA, Chain A"/>
    <property type="match status" value="1"/>
</dbReference>
<dbReference type="SUPFAM" id="SSF53448">
    <property type="entry name" value="Nucleotide-diphospho-sugar transferases"/>
    <property type="match status" value="1"/>
</dbReference>